<feature type="transmembrane region" description="Helical" evidence="6">
    <location>
        <begin position="76"/>
        <end position="96"/>
    </location>
</feature>
<feature type="transmembrane region" description="Helical" evidence="6">
    <location>
        <begin position="246"/>
        <end position="265"/>
    </location>
</feature>
<keyword evidence="4 6" id="KW-1133">Transmembrane helix</keyword>
<feature type="transmembrane region" description="Helical" evidence="6">
    <location>
        <begin position="361"/>
        <end position="381"/>
    </location>
</feature>
<evidence type="ECO:0000256" key="4">
    <source>
        <dbReference type="ARBA" id="ARBA00022989"/>
    </source>
</evidence>
<protein>
    <submittedName>
        <fullName evidence="7">MFS transporter</fullName>
    </submittedName>
</protein>
<evidence type="ECO:0000313" key="8">
    <source>
        <dbReference type="Proteomes" id="UP001589810"/>
    </source>
</evidence>
<evidence type="ECO:0000313" key="7">
    <source>
        <dbReference type="EMBL" id="MFC0541975.1"/>
    </source>
</evidence>
<feature type="transmembrane region" description="Helical" evidence="6">
    <location>
        <begin position="12"/>
        <end position="32"/>
    </location>
</feature>
<dbReference type="SUPFAM" id="SSF103473">
    <property type="entry name" value="MFS general substrate transporter"/>
    <property type="match status" value="1"/>
</dbReference>
<keyword evidence="5 6" id="KW-0472">Membrane</keyword>
<dbReference type="RefSeq" id="WP_273941988.1">
    <property type="nucleotide sequence ID" value="NZ_CP097263.1"/>
</dbReference>
<comment type="caution">
    <text evidence="7">The sequence shown here is derived from an EMBL/GenBank/DDBJ whole genome shotgun (WGS) entry which is preliminary data.</text>
</comment>
<evidence type="ECO:0000256" key="3">
    <source>
        <dbReference type="ARBA" id="ARBA00022692"/>
    </source>
</evidence>
<dbReference type="Proteomes" id="UP001589810">
    <property type="component" value="Unassembled WGS sequence"/>
</dbReference>
<accession>A0ABV6MNT1</accession>
<dbReference type="Pfam" id="PF07690">
    <property type="entry name" value="MFS_1"/>
    <property type="match status" value="1"/>
</dbReference>
<reference evidence="7 8" key="1">
    <citation type="submission" date="2024-09" db="EMBL/GenBank/DDBJ databases">
        <authorList>
            <person name="Sun Q."/>
            <person name="Mori K."/>
        </authorList>
    </citation>
    <scope>NUCLEOTIDE SEQUENCE [LARGE SCALE GENOMIC DNA]</scope>
    <source>
        <strain evidence="7 8">TBRC 1432</strain>
    </source>
</reference>
<evidence type="ECO:0000256" key="5">
    <source>
        <dbReference type="ARBA" id="ARBA00023136"/>
    </source>
</evidence>
<dbReference type="EMBL" id="JBHLUD010000002">
    <property type="protein sequence ID" value="MFC0541975.1"/>
    <property type="molecule type" value="Genomic_DNA"/>
</dbReference>
<name>A0ABV6MNT1_9PSEU</name>
<feature type="transmembrane region" description="Helical" evidence="6">
    <location>
        <begin position="177"/>
        <end position="195"/>
    </location>
</feature>
<keyword evidence="8" id="KW-1185">Reference proteome</keyword>
<dbReference type="PANTHER" id="PTHR23513">
    <property type="entry name" value="INTEGRAL MEMBRANE EFFLUX PROTEIN-RELATED"/>
    <property type="match status" value="1"/>
</dbReference>
<feature type="transmembrane region" description="Helical" evidence="6">
    <location>
        <begin position="216"/>
        <end position="240"/>
    </location>
</feature>
<sequence>MTATLWRNKDYLLFWWSRASSILGSQVSYIALPLFAKHALRNPAEVALVTVCSYGSGLLFALHAGVVGDRFNRKHVMVATDVLRAALVGLLVWQAAVGGAALWSLCLIALAVGALSVIFDSASAAALPDLVGEDLFARAMSRNQSRDFVLAMIGPLLGAVLFTAGPAWAFAADAGSYLVSALLLALISTKLTVAPQPARTLAMIRGGLRTVLADRLLGRLTLYVSVLNLVLTAGVLATIVHFPAGSIGIALAAQSVGGLLGSLVAERLHRRLPVGAILGLHGGLWFAGLTAVGLAPTTPVVAIGLGLGWLVAPALRLALGSRLVAVVQPELRARANSAISLSTSSFSLLGPPIAGFAVGSIGYGGTMAGLGVIAALAVLLVRGRLRRPP</sequence>
<evidence type="ECO:0000256" key="1">
    <source>
        <dbReference type="ARBA" id="ARBA00004651"/>
    </source>
</evidence>
<feature type="transmembrane region" description="Helical" evidence="6">
    <location>
        <begin position="102"/>
        <end position="127"/>
    </location>
</feature>
<evidence type="ECO:0000256" key="2">
    <source>
        <dbReference type="ARBA" id="ARBA00022475"/>
    </source>
</evidence>
<gene>
    <name evidence="7" type="ORF">ACFFH7_10825</name>
</gene>
<feature type="transmembrane region" description="Helical" evidence="6">
    <location>
        <begin position="300"/>
        <end position="319"/>
    </location>
</feature>
<keyword evidence="3 6" id="KW-0812">Transmembrane</keyword>
<evidence type="ECO:0000256" key="6">
    <source>
        <dbReference type="SAM" id="Phobius"/>
    </source>
</evidence>
<dbReference type="InterPro" id="IPR011701">
    <property type="entry name" value="MFS"/>
</dbReference>
<proteinExistence type="predicted"/>
<organism evidence="7 8">
    <name type="scientific">Kutzneria chonburiensis</name>
    <dbReference type="NCBI Taxonomy" id="1483604"/>
    <lineage>
        <taxon>Bacteria</taxon>
        <taxon>Bacillati</taxon>
        <taxon>Actinomycetota</taxon>
        <taxon>Actinomycetes</taxon>
        <taxon>Pseudonocardiales</taxon>
        <taxon>Pseudonocardiaceae</taxon>
        <taxon>Kutzneria</taxon>
    </lineage>
</organism>
<dbReference type="PANTHER" id="PTHR23513:SF6">
    <property type="entry name" value="MAJOR FACILITATOR SUPERFAMILY ASSOCIATED DOMAIN-CONTAINING PROTEIN"/>
    <property type="match status" value="1"/>
</dbReference>
<dbReference type="InterPro" id="IPR036259">
    <property type="entry name" value="MFS_trans_sf"/>
</dbReference>
<feature type="transmembrane region" description="Helical" evidence="6">
    <location>
        <begin position="331"/>
        <end position="349"/>
    </location>
</feature>
<feature type="transmembrane region" description="Helical" evidence="6">
    <location>
        <begin position="44"/>
        <end position="64"/>
    </location>
</feature>
<keyword evidence="2" id="KW-1003">Cell membrane</keyword>
<dbReference type="CDD" id="cd06173">
    <property type="entry name" value="MFS_MefA_like"/>
    <property type="match status" value="1"/>
</dbReference>
<dbReference type="Gene3D" id="1.20.1250.20">
    <property type="entry name" value="MFS general substrate transporter like domains"/>
    <property type="match status" value="1"/>
</dbReference>
<feature type="transmembrane region" description="Helical" evidence="6">
    <location>
        <begin position="148"/>
        <end position="171"/>
    </location>
</feature>
<feature type="transmembrane region" description="Helical" evidence="6">
    <location>
        <begin position="272"/>
        <end position="294"/>
    </location>
</feature>
<comment type="subcellular location">
    <subcellularLocation>
        <location evidence="1">Cell membrane</location>
        <topology evidence="1">Multi-pass membrane protein</topology>
    </subcellularLocation>
</comment>